<dbReference type="SMART" id="SM00943">
    <property type="entry name" value="Prim-Pol"/>
    <property type="match status" value="1"/>
</dbReference>
<sequence>MTDATLARALRYAAARWPVFPCRPGEKAPLGAATPHGVKDATTNPTTITAWWSRYPAANIAVATGAPGPDVVDIDTKDGRRGARSLAQLAAAGLLRGAHAVVVTPSGGYHLYFAGSHQRNGAMPRHGVDFRGIGGYVLAPPSTIDGQPYRIAEWRSSDALVDFDAIRRHLDPPRLAPQPTYGRNGDHRGLVQWMAGQTAGNRNNALYFAARRAIETGASAAVLHQLQAAAVGAGLTATEAARTIRSAVARQKTRG</sequence>
<evidence type="ECO:0000313" key="3">
    <source>
        <dbReference type="Proteomes" id="UP000482960"/>
    </source>
</evidence>
<proteinExistence type="predicted"/>
<dbReference type="SUPFAM" id="SSF56747">
    <property type="entry name" value="Prim-pol domain"/>
    <property type="match status" value="1"/>
</dbReference>
<organism evidence="2 3">
    <name type="scientific">Phytohabitans rumicis</name>
    <dbReference type="NCBI Taxonomy" id="1076125"/>
    <lineage>
        <taxon>Bacteria</taxon>
        <taxon>Bacillati</taxon>
        <taxon>Actinomycetota</taxon>
        <taxon>Actinomycetes</taxon>
        <taxon>Micromonosporales</taxon>
        <taxon>Micromonosporaceae</taxon>
    </lineage>
</organism>
<dbReference type="Proteomes" id="UP000482960">
    <property type="component" value="Unassembled WGS sequence"/>
</dbReference>
<accession>A0A6V8L9M4</accession>
<protein>
    <submittedName>
        <fullName evidence="2">DNA primase</fullName>
    </submittedName>
</protein>
<dbReference type="Pfam" id="PF09250">
    <property type="entry name" value="Prim-Pol"/>
    <property type="match status" value="1"/>
</dbReference>
<evidence type="ECO:0000259" key="1">
    <source>
        <dbReference type="SMART" id="SM00943"/>
    </source>
</evidence>
<dbReference type="CDD" id="cd04859">
    <property type="entry name" value="Prim_Pol"/>
    <property type="match status" value="1"/>
</dbReference>
<reference evidence="2 3" key="1">
    <citation type="submission" date="2020-03" db="EMBL/GenBank/DDBJ databases">
        <title>Whole genome shotgun sequence of Phytohabitans rumicis NBRC 108638.</title>
        <authorList>
            <person name="Komaki H."/>
            <person name="Tamura T."/>
        </authorList>
    </citation>
    <scope>NUCLEOTIDE SEQUENCE [LARGE SCALE GENOMIC DNA]</scope>
    <source>
        <strain evidence="2 3">NBRC 108638</strain>
    </source>
</reference>
<name>A0A6V8L9M4_9ACTN</name>
<dbReference type="RefSeq" id="WP_173078732.1">
    <property type="nucleotide sequence ID" value="NZ_BAABJB010000004.1"/>
</dbReference>
<dbReference type="InterPro" id="IPR015330">
    <property type="entry name" value="DNA_primase/pol_bifunc_N"/>
</dbReference>
<keyword evidence="3" id="KW-1185">Reference proteome</keyword>
<dbReference type="AlphaFoldDB" id="A0A6V8L9M4"/>
<feature type="domain" description="DNA primase/polymerase bifunctional N-terminal" evidence="1">
    <location>
        <begin position="9"/>
        <end position="160"/>
    </location>
</feature>
<evidence type="ECO:0000313" key="2">
    <source>
        <dbReference type="EMBL" id="GFJ91708.1"/>
    </source>
</evidence>
<dbReference type="EMBL" id="BLPG01000001">
    <property type="protein sequence ID" value="GFJ91708.1"/>
    <property type="molecule type" value="Genomic_DNA"/>
</dbReference>
<reference evidence="2 3" key="2">
    <citation type="submission" date="2020-03" db="EMBL/GenBank/DDBJ databases">
        <authorList>
            <person name="Ichikawa N."/>
            <person name="Kimura A."/>
            <person name="Kitahashi Y."/>
            <person name="Uohara A."/>
        </authorList>
    </citation>
    <scope>NUCLEOTIDE SEQUENCE [LARGE SCALE GENOMIC DNA]</scope>
    <source>
        <strain evidence="2 3">NBRC 108638</strain>
    </source>
</reference>
<gene>
    <name evidence="2" type="ORF">Prum_053500</name>
</gene>
<comment type="caution">
    <text evidence="2">The sequence shown here is derived from an EMBL/GenBank/DDBJ whole genome shotgun (WGS) entry which is preliminary data.</text>
</comment>